<proteinExistence type="predicted"/>
<dbReference type="Gene3D" id="3.40.50.2020">
    <property type="match status" value="1"/>
</dbReference>
<dbReference type="EMBL" id="DXGE01000006">
    <property type="protein sequence ID" value="HIW85116.1"/>
    <property type="molecule type" value="Genomic_DNA"/>
</dbReference>
<accession>A0A9D1RB76</accession>
<dbReference type="SUPFAM" id="SSF53271">
    <property type="entry name" value="PRTase-like"/>
    <property type="match status" value="1"/>
</dbReference>
<organism evidence="1 2">
    <name type="scientific">Candidatus Eubacterium faecipullorum</name>
    <dbReference type="NCBI Taxonomy" id="2838571"/>
    <lineage>
        <taxon>Bacteria</taxon>
        <taxon>Bacillati</taxon>
        <taxon>Bacillota</taxon>
        <taxon>Clostridia</taxon>
        <taxon>Eubacteriales</taxon>
        <taxon>Eubacteriaceae</taxon>
        <taxon>Eubacterium</taxon>
    </lineage>
</organism>
<reference evidence="1" key="2">
    <citation type="submission" date="2021-04" db="EMBL/GenBank/DDBJ databases">
        <authorList>
            <person name="Gilroy R."/>
        </authorList>
    </citation>
    <scope>NUCLEOTIDE SEQUENCE</scope>
    <source>
        <strain evidence="1">421</strain>
    </source>
</reference>
<sequence length="161" mass="17715">MAQYYIERDIRIDTVLCLYETQALGAYIAHELSRPCMMQPNPQSEIYVLGPEYDAAGNMIFRENLKRMIHGKRVLVLISCITSGKTVQRAVESVNYYGGTAVGITAAFSATKNICGIDVNAIFTQDDLPGYCVYGKHDCLLCRQGVPVKGIANGHGYSTLP</sequence>
<dbReference type="InterPro" id="IPR029057">
    <property type="entry name" value="PRTase-like"/>
</dbReference>
<comment type="caution">
    <text evidence="1">The sequence shown here is derived from an EMBL/GenBank/DDBJ whole genome shotgun (WGS) entry which is preliminary data.</text>
</comment>
<name>A0A9D1RB76_9FIRM</name>
<gene>
    <name evidence="1" type="ORF">IAA48_01330</name>
</gene>
<evidence type="ECO:0000313" key="2">
    <source>
        <dbReference type="Proteomes" id="UP000824205"/>
    </source>
</evidence>
<dbReference type="GO" id="GO:0016757">
    <property type="term" value="F:glycosyltransferase activity"/>
    <property type="evidence" value="ECO:0007669"/>
    <property type="project" value="UniProtKB-KW"/>
</dbReference>
<protein>
    <submittedName>
        <fullName evidence="1">Orotate phosphoribosyltransferase</fullName>
    </submittedName>
</protein>
<evidence type="ECO:0000313" key="1">
    <source>
        <dbReference type="EMBL" id="HIW85116.1"/>
    </source>
</evidence>
<dbReference type="CDD" id="cd06223">
    <property type="entry name" value="PRTases_typeI"/>
    <property type="match status" value="1"/>
</dbReference>
<dbReference type="AlphaFoldDB" id="A0A9D1RB76"/>
<keyword evidence="1" id="KW-0808">Transferase</keyword>
<keyword evidence="1" id="KW-0328">Glycosyltransferase</keyword>
<reference evidence="1" key="1">
    <citation type="journal article" date="2021" name="PeerJ">
        <title>Extensive microbial diversity within the chicken gut microbiome revealed by metagenomics and culture.</title>
        <authorList>
            <person name="Gilroy R."/>
            <person name="Ravi A."/>
            <person name="Getino M."/>
            <person name="Pursley I."/>
            <person name="Horton D.L."/>
            <person name="Alikhan N.F."/>
            <person name="Baker D."/>
            <person name="Gharbi K."/>
            <person name="Hall N."/>
            <person name="Watson M."/>
            <person name="Adriaenssens E.M."/>
            <person name="Foster-Nyarko E."/>
            <person name="Jarju S."/>
            <person name="Secka A."/>
            <person name="Antonio M."/>
            <person name="Oren A."/>
            <person name="Chaudhuri R.R."/>
            <person name="La Ragione R."/>
            <person name="Hildebrand F."/>
            <person name="Pallen M.J."/>
        </authorList>
    </citation>
    <scope>NUCLEOTIDE SEQUENCE</scope>
    <source>
        <strain evidence="1">421</strain>
    </source>
</reference>
<dbReference type="Proteomes" id="UP000824205">
    <property type="component" value="Unassembled WGS sequence"/>
</dbReference>
<dbReference type="InterPro" id="IPR000836">
    <property type="entry name" value="PRTase_dom"/>
</dbReference>